<dbReference type="RefSeq" id="WP_023068538.1">
    <property type="nucleotide sequence ID" value="NZ_AUZM01000064.1"/>
</dbReference>
<dbReference type="OrthoDB" id="581008at2"/>
<feature type="domain" description="Minimal CRISPR polymerase" evidence="1">
    <location>
        <begin position="377"/>
        <end position="442"/>
    </location>
</feature>
<protein>
    <recommendedName>
        <fullName evidence="1">Minimal CRISPR polymerase domain-containing protein</fullName>
    </recommendedName>
</protein>
<name>U7QDV5_9CYAN</name>
<keyword evidence="3" id="KW-1185">Reference proteome</keyword>
<accession>U7QDV5</accession>
<organism evidence="2 3">
    <name type="scientific">Lyngbya aestuarii BL J</name>
    <dbReference type="NCBI Taxonomy" id="1348334"/>
    <lineage>
        <taxon>Bacteria</taxon>
        <taxon>Bacillati</taxon>
        <taxon>Cyanobacteriota</taxon>
        <taxon>Cyanophyceae</taxon>
        <taxon>Oscillatoriophycideae</taxon>
        <taxon>Oscillatoriales</taxon>
        <taxon>Microcoleaceae</taxon>
        <taxon>Lyngbya</taxon>
    </lineage>
</organism>
<evidence type="ECO:0000313" key="2">
    <source>
        <dbReference type="EMBL" id="ERT05205.1"/>
    </source>
</evidence>
<dbReference type="AlphaFoldDB" id="U7QDV5"/>
<dbReference type="InterPro" id="IPR040942">
    <property type="entry name" value="Minimal_Cpol"/>
</dbReference>
<dbReference type="EMBL" id="AUZM01000064">
    <property type="protein sequence ID" value="ERT05205.1"/>
    <property type="molecule type" value="Genomic_DNA"/>
</dbReference>
<evidence type="ECO:0000259" key="1">
    <source>
        <dbReference type="Pfam" id="PF18182"/>
    </source>
</evidence>
<gene>
    <name evidence="2" type="ORF">M595_4854</name>
</gene>
<dbReference type="Pfam" id="PF18182">
    <property type="entry name" value="mCpol"/>
    <property type="match status" value="1"/>
</dbReference>
<comment type="caution">
    <text evidence="2">The sequence shown here is derived from an EMBL/GenBank/DDBJ whole genome shotgun (WGS) entry which is preliminary data.</text>
</comment>
<reference evidence="2 3" key="1">
    <citation type="journal article" date="2013" name="Front. Microbiol.">
        <title>Comparative genomic analyses of the cyanobacterium, Lyngbya aestuarii BL J, a powerful hydrogen producer.</title>
        <authorList>
            <person name="Kothari A."/>
            <person name="Vaughn M."/>
            <person name="Garcia-Pichel F."/>
        </authorList>
    </citation>
    <scope>NUCLEOTIDE SEQUENCE [LARGE SCALE GENOMIC DNA]</scope>
    <source>
        <strain evidence="2 3">BL J</strain>
    </source>
</reference>
<dbReference type="Proteomes" id="UP000017127">
    <property type="component" value="Unassembled WGS sequence"/>
</dbReference>
<evidence type="ECO:0000313" key="3">
    <source>
        <dbReference type="Proteomes" id="UP000017127"/>
    </source>
</evidence>
<proteinExistence type="predicted"/>
<sequence>MNVYQQSFKLILAGNINVSAMINAIIRATLQARSDTQNSDLTFRQIHIFHTEQSLQALTASTSWQTALKQYKISSTSLVHHIAKLEDSNADRFRDLVEQLRTIVNPLENAQNYIDLTNGISALKSILAVFAYVLDIENIYSLEIEFSNDPATRKKQANLFYHDLESEGVNIEYRKFPQIREFDTFGKLNYTEVLRHRSIIDELVGSLTRLLPSRLDIEHLRESLLSGVHSRLLGEVTEESYSYRHSIFASSAGIEEVANIILTIVKNADLENKTLGKKLDEVRDFFAQNPKYFVNTEMLGHLTQLIKSIRNDIAHPSSTNGYSKEITAIQSRLSSQLAFAFLQYTTKTLSAFLDQNGQFVNIQIIETPIEEDETVFYFGFDGDSTGDYLDRAFGESSEEEVKKRSKIVNEAIKTLKKLICKDTKDHESVIFAEGDNILFKSRYKIRFILMICK</sequence>